<name>A0A1I6VXG1_9SPHI</name>
<dbReference type="EMBL" id="FOZZ01000019">
    <property type="protein sequence ID" value="SFT18383.1"/>
    <property type="molecule type" value="Genomic_DNA"/>
</dbReference>
<feature type="transmembrane region" description="Helical" evidence="2">
    <location>
        <begin position="151"/>
        <end position="171"/>
    </location>
</feature>
<evidence type="ECO:0000313" key="5">
    <source>
        <dbReference type="Proteomes" id="UP000198785"/>
    </source>
</evidence>
<organism evidence="4 5">
    <name type="scientific">Sphingobacterium wenxiniae</name>
    <dbReference type="NCBI Taxonomy" id="683125"/>
    <lineage>
        <taxon>Bacteria</taxon>
        <taxon>Pseudomonadati</taxon>
        <taxon>Bacteroidota</taxon>
        <taxon>Sphingobacteriia</taxon>
        <taxon>Sphingobacteriales</taxon>
        <taxon>Sphingobacteriaceae</taxon>
        <taxon>Sphingobacterium</taxon>
    </lineage>
</organism>
<evidence type="ECO:0000256" key="1">
    <source>
        <dbReference type="SAM" id="Coils"/>
    </source>
</evidence>
<keyword evidence="2" id="KW-0472">Membrane</keyword>
<proteinExistence type="predicted"/>
<dbReference type="OrthoDB" id="713774at2"/>
<sequence>MKNITFLLIGLLAFVLHSQAVPQLNTDSIGFEQQRERINTLLEERSKKFGDLDISLQQKTGIFGIFKVKKDMQKSIDILRQIVLTDNHIFLETKKLLDIKDNESDRHESLANEYDAQITAYMRTISKLQAENEQLRGRIELLGEEGHNVDLLVYLLVFVILVLSGVIVWLYRKNINLTQE</sequence>
<feature type="signal peptide" evidence="3">
    <location>
        <begin position="1"/>
        <end position="20"/>
    </location>
</feature>
<evidence type="ECO:0000256" key="2">
    <source>
        <dbReference type="SAM" id="Phobius"/>
    </source>
</evidence>
<dbReference type="STRING" id="683125.SAMN05660206_11926"/>
<dbReference type="Proteomes" id="UP000198785">
    <property type="component" value="Unassembled WGS sequence"/>
</dbReference>
<feature type="coiled-coil region" evidence="1">
    <location>
        <begin position="111"/>
        <end position="145"/>
    </location>
</feature>
<keyword evidence="2" id="KW-1133">Transmembrane helix</keyword>
<keyword evidence="2" id="KW-0812">Transmembrane</keyword>
<accession>A0A1I6VXG1</accession>
<gene>
    <name evidence="4" type="ORF">SAMN05660206_11926</name>
</gene>
<evidence type="ECO:0008006" key="6">
    <source>
        <dbReference type="Google" id="ProtNLM"/>
    </source>
</evidence>
<keyword evidence="1" id="KW-0175">Coiled coil</keyword>
<dbReference type="AlphaFoldDB" id="A0A1I6VXG1"/>
<dbReference type="RefSeq" id="WP_093367721.1">
    <property type="nucleotide sequence ID" value="NZ_FOZZ01000019.1"/>
</dbReference>
<reference evidence="4 5" key="1">
    <citation type="submission" date="2016-10" db="EMBL/GenBank/DDBJ databases">
        <authorList>
            <person name="de Groot N.N."/>
        </authorList>
    </citation>
    <scope>NUCLEOTIDE SEQUENCE [LARGE SCALE GENOMIC DNA]</scope>
    <source>
        <strain evidence="4 5">DSM 22789</strain>
    </source>
</reference>
<feature type="chain" id="PRO_5011533520" description="Four helix bundle sensory module for signal transduction" evidence="3">
    <location>
        <begin position="21"/>
        <end position="180"/>
    </location>
</feature>
<keyword evidence="5" id="KW-1185">Reference proteome</keyword>
<protein>
    <recommendedName>
        <fullName evidence="6">Four helix bundle sensory module for signal transduction</fullName>
    </recommendedName>
</protein>
<evidence type="ECO:0000256" key="3">
    <source>
        <dbReference type="SAM" id="SignalP"/>
    </source>
</evidence>
<keyword evidence="3" id="KW-0732">Signal</keyword>
<evidence type="ECO:0000313" key="4">
    <source>
        <dbReference type="EMBL" id="SFT18383.1"/>
    </source>
</evidence>